<sequence length="155" mass="16852">MLLTSEDISSDTGENLCVELRPVGYQFRAPLGDPYDDNWLVIAGRVVAPQGRWRFEEPVLLTDEARKLARWLRYAAGGRIAVSPGGPDLSFLEGNLAFSLAAESGDRVVLRVHLSLESAPARLGDQVAVEVPLAKAGLLAAAETWEQELVPFPAR</sequence>
<gene>
    <name evidence="1" type="ORF">FHX73_16118</name>
</gene>
<proteinExistence type="predicted"/>
<dbReference type="OrthoDB" id="7210783at2"/>
<dbReference type="RefSeq" id="WP_145910952.1">
    <property type="nucleotide sequence ID" value="NZ_BAAAMZ010000051.1"/>
</dbReference>
<dbReference type="Pfam" id="PF24716">
    <property type="entry name" value="WapI"/>
    <property type="match status" value="1"/>
</dbReference>
<reference evidence="1 2" key="1">
    <citation type="submission" date="2019-06" db="EMBL/GenBank/DDBJ databases">
        <title>Sequencing the genomes of 1000 actinobacteria strains.</title>
        <authorList>
            <person name="Klenk H.-P."/>
        </authorList>
    </citation>
    <scope>NUCLEOTIDE SEQUENCE [LARGE SCALE GENOMIC DNA]</scope>
    <source>
        <strain evidence="1 2">DSM 44826</strain>
    </source>
</reference>
<organism evidence="1 2">
    <name type="scientific">Kitasatospora viridis</name>
    <dbReference type="NCBI Taxonomy" id="281105"/>
    <lineage>
        <taxon>Bacteria</taxon>
        <taxon>Bacillati</taxon>
        <taxon>Actinomycetota</taxon>
        <taxon>Actinomycetes</taxon>
        <taxon>Kitasatosporales</taxon>
        <taxon>Streptomycetaceae</taxon>
        <taxon>Kitasatospora</taxon>
    </lineage>
</organism>
<dbReference type="Proteomes" id="UP000317940">
    <property type="component" value="Unassembled WGS sequence"/>
</dbReference>
<keyword evidence="2" id="KW-1185">Reference proteome</keyword>
<dbReference type="EMBL" id="VIWT01000006">
    <property type="protein sequence ID" value="TWF72967.1"/>
    <property type="molecule type" value="Genomic_DNA"/>
</dbReference>
<accession>A0A561SDN0</accession>
<protein>
    <submittedName>
        <fullName evidence="1">Uncharacterized protein</fullName>
    </submittedName>
</protein>
<evidence type="ECO:0000313" key="2">
    <source>
        <dbReference type="Proteomes" id="UP000317940"/>
    </source>
</evidence>
<comment type="caution">
    <text evidence="1">The sequence shown here is derived from an EMBL/GenBank/DDBJ whole genome shotgun (WGS) entry which is preliminary data.</text>
</comment>
<evidence type="ECO:0000313" key="1">
    <source>
        <dbReference type="EMBL" id="TWF72967.1"/>
    </source>
</evidence>
<dbReference type="AlphaFoldDB" id="A0A561SDN0"/>
<name>A0A561SDN0_9ACTN</name>
<dbReference type="InterPro" id="IPR056510">
    <property type="entry name" value="WapI"/>
</dbReference>